<evidence type="ECO:0000313" key="2">
    <source>
        <dbReference type="EMBL" id="KAK3705410.1"/>
    </source>
</evidence>
<dbReference type="SUPFAM" id="SSF56436">
    <property type="entry name" value="C-type lectin-like"/>
    <property type="match status" value="1"/>
</dbReference>
<dbReference type="CDD" id="cd00037">
    <property type="entry name" value="CLECT"/>
    <property type="match status" value="1"/>
</dbReference>
<comment type="caution">
    <text evidence="2">The sequence shown here is derived from an EMBL/GenBank/DDBJ whole genome shotgun (WGS) entry which is preliminary data.</text>
</comment>
<dbReference type="SMART" id="SM00034">
    <property type="entry name" value="CLECT"/>
    <property type="match status" value="1"/>
</dbReference>
<dbReference type="Pfam" id="PF00059">
    <property type="entry name" value="Lectin_C"/>
    <property type="match status" value="1"/>
</dbReference>
<proteinExistence type="predicted"/>
<keyword evidence="3" id="KW-1185">Reference proteome</keyword>
<dbReference type="InterPro" id="IPR001304">
    <property type="entry name" value="C-type_lectin-like"/>
</dbReference>
<evidence type="ECO:0000313" key="3">
    <source>
        <dbReference type="Proteomes" id="UP001283361"/>
    </source>
</evidence>
<dbReference type="EMBL" id="JAWDGP010007771">
    <property type="protein sequence ID" value="KAK3705410.1"/>
    <property type="molecule type" value="Genomic_DNA"/>
</dbReference>
<reference evidence="2" key="1">
    <citation type="journal article" date="2023" name="G3 (Bethesda)">
        <title>A reference genome for the long-term kleptoplast-retaining sea slug Elysia crispata morphotype clarki.</title>
        <authorList>
            <person name="Eastman K.E."/>
            <person name="Pendleton A.L."/>
            <person name="Shaikh M.A."/>
            <person name="Suttiyut T."/>
            <person name="Ogas R."/>
            <person name="Tomko P."/>
            <person name="Gavelis G."/>
            <person name="Widhalm J.R."/>
            <person name="Wisecaver J.H."/>
        </authorList>
    </citation>
    <scope>NUCLEOTIDE SEQUENCE</scope>
    <source>
        <strain evidence="2">ECLA1</strain>
    </source>
</reference>
<feature type="domain" description="C-type lectin" evidence="1">
    <location>
        <begin position="45"/>
        <end position="100"/>
    </location>
</feature>
<sequence>MIKLMNLPQISTSLSIGSVIYFFTLALEYIAAVSKCPPGWTSYHYASTCLKIFHSRKNWDEAKKVCQNEGGDLVNSWSGHKRQFFTDYMELRPDAYWMGFKHKKLCSVYNTSRLHPDHRVKCITQNKFICEVPAVCKENTYGSKCDGANTPWDRISGSCVFGCFDGHQGESCDPGKDYKRKKIHYH</sequence>
<dbReference type="AlphaFoldDB" id="A0AAE0XRC3"/>
<dbReference type="PROSITE" id="PS50041">
    <property type="entry name" value="C_TYPE_LECTIN_2"/>
    <property type="match status" value="1"/>
</dbReference>
<evidence type="ECO:0000259" key="1">
    <source>
        <dbReference type="PROSITE" id="PS50041"/>
    </source>
</evidence>
<accession>A0AAE0XRC3</accession>
<gene>
    <name evidence="2" type="ORF">RRG08_033990</name>
</gene>
<dbReference type="Gene3D" id="3.10.100.10">
    <property type="entry name" value="Mannose-Binding Protein A, subunit A"/>
    <property type="match status" value="1"/>
</dbReference>
<protein>
    <recommendedName>
        <fullName evidence="1">C-type lectin domain-containing protein</fullName>
    </recommendedName>
</protein>
<dbReference type="InterPro" id="IPR016187">
    <property type="entry name" value="CTDL_fold"/>
</dbReference>
<organism evidence="2 3">
    <name type="scientific">Elysia crispata</name>
    <name type="common">lettuce slug</name>
    <dbReference type="NCBI Taxonomy" id="231223"/>
    <lineage>
        <taxon>Eukaryota</taxon>
        <taxon>Metazoa</taxon>
        <taxon>Spiralia</taxon>
        <taxon>Lophotrochozoa</taxon>
        <taxon>Mollusca</taxon>
        <taxon>Gastropoda</taxon>
        <taxon>Heterobranchia</taxon>
        <taxon>Euthyneura</taxon>
        <taxon>Panpulmonata</taxon>
        <taxon>Sacoglossa</taxon>
        <taxon>Placobranchoidea</taxon>
        <taxon>Plakobranchidae</taxon>
        <taxon>Elysia</taxon>
    </lineage>
</organism>
<name>A0AAE0XRC3_9GAST</name>
<dbReference type="Proteomes" id="UP001283361">
    <property type="component" value="Unassembled WGS sequence"/>
</dbReference>
<dbReference type="InterPro" id="IPR016186">
    <property type="entry name" value="C-type_lectin-like/link_sf"/>
</dbReference>